<dbReference type="InterPro" id="IPR009100">
    <property type="entry name" value="AcylCoA_DH/oxidase_NM_dom_sf"/>
</dbReference>
<dbReference type="CDD" id="cd01158">
    <property type="entry name" value="SCAD_SBCAD"/>
    <property type="match status" value="1"/>
</dbReference>
<evidence type="ECO:0000256" key="26">
    <source>
        <dbReference type="ARBA" id="ARBA00051903"/>
    </source>
</evidence>
<dbReference type="SUPFAM" id="SSF56645">
    <property type="entry name" value="Acyl-CoA dehydrogenase NM domain-like"/>
    <property type="match status" value="1"/>
</dbReference>
<comment type="catalytic activity">
    <reaction evidence="22">
        <text>(2R)-2-methylbutanoyl-CoA + oxidized [electron-transfer flavoprotein] + H(+) = ethylacryloyl-CoA + reduced [electron-transfer flavoprotein]</text>
        <dbReference type="Rhea" id="RHEA:65296"/>
        <dbReference type="Rhea" id="RHEA-COMP:10685"/>
        <dbReference type="Rhea" id="RHEA-COMP:10686"/>
        <dbReference type="ChEBI" id="CHEBI:15378"/>
        <dbReference type="ChEBI" id="CHEBI:57692"/>
        <dbReference type="ChEBI" id="CHEBI:58307"/>
        <dbReference type="ChEBI" id="CHEBI:156439"/>
        <dbReference type="ChEBI" id="CHEBI:156440"/>
    </reaction>
    <physiologicalReaction direction="left-to-right" evidence="22">
        <dbReference type="Rhea" id="RHEA:65297"/>
    </physiologicalReaction>
</comment>
<keyword evidence="32" id="KW-1185">Reference proteome</keyword>
<keyword evidence="11" id="KW-0007">Acetylation</keyword>
<keyword evidence="10" id="KW-0809">Transit peptide</keyword>
<evidence type="ECO:0000259" key="30">
    <source>
        <dbReference type="PROSITE" id="PS50888"/>
    </source>
</evidence>
<dbReference type="InterPro" id="IPR006089">
    <property type="entry name" value="Acyl-CoA_DH_CS"/>
</dbReference>
<evidence type="ECO:0000256" key="6">
    <source>
        <dbReference type="ARBA" id="ARBA00022553"/>
    </source>
</evidence>
<comment type="catalytic activity">
    <reaction evidence="23">
        <text>butanoyl-CoA + oxidized [electron-transfer flavoprotein] + H(+) = (2E)-butenoyl-CoA + reduced [electron-transfer flavoprotein]</text>
        <dbReference type="Rhea" id="RHEA:24004"/>
        <dbReference type="Rhea" id="RHEA-COMP:10685"/>
        <dbReference type="Rhea" id="RHEA-COMP:10686"/>
        <dbReference type="ChEBI" id="CHEBI:15378"/>
        <dbReference type="ChEBI" id="CHEBI:57332"/>
        <dbReference type="ChEBI" id="CHEBI:57371"/>
        <dbReference type="ChEBI" id="CHEBI:57692"/>
        <dbReference type="ChEBI" id="CHEBI:58307"/>
    </reaction>
    <physiologicalReaction direction="left-to-right" evidence="23">
        <dbReference type="Rhea" id="RHEA:24005"/>
    </physiologicalReaction>
</comment>
<evidence type="ECO:0000256" key="3">
    <source>
        <dbReference type="ARBA" id="ARBA00005198"/>
    </source>
</evidence>
<evidence type="ECO:0000256" key="23">
    <source>
        <dbReference type="ARBA" id="ARBA00049096"/>
    </source>
</evidence>
<dbReference type="PANTHER" id="PTHR43884">
    <property type="entry name" value="ACYL-COA DEHYDROGENASE"/>
    <property type="match status" value="1"/>
</dbReference>
<dbReference type="GO" id="GO:0050660">
    <property type="term" value="F:flavin adenine dinucleotide binding"/>
    <property type="evidence" value="ECO:0007669"/>
    <property type="project" value="InterPro"/>
</dbReference>
<keyword evidence="14" id="KW-0496">Mitochondrion</keyword>
<feature type="domain" description="BHLH" evidence="30">
    <location>
        <begin position="85"/>
        <end position="139"/>
    </location>
</feature>
<comment type="caution">
    <text evidence="31">The sequence shown here is derived from an EMBL/GenBank/DDBJ whole genome shotgun (WGS) entry which is preliminary data.</text>
</comment>
<dbReference type="EC" id="1.3.8.5" evidence="16"/>
<evidence type="ECO:0000256" key="18">
    <source>
        <dbReference type="ARBA" id="ARBA00041537"/>
    </source>
</evidence>
<keyword evidence="13" id="KW-0443">Lipid metabolism</keyword>
<dbReference type="Pfam" id="PF02770">
    <property type="entry name" value="Acyl-CoA_dh_M"/>
    <property type="match status" value="1"/>
</dbReference>
<proteinExistence type="inferred from homology"/>
<dbReference type="Gene3D" id="1.10.540.10">
    <property type="entry name" value="Acyl-CoA dehydrogenase/oxidase, N-terminal domain"/>
    <property type="match status" value="1"/>
</dbReference>
<evidence type="ECO:0000256" key="17">
    <source>
        <dbReference type="ARBA" id="ARBA00039850"/>
    </source>
</evidence>
<dbReference type="GO" id="GO:0003853">
    <property type="term" value="F:short-chain 2-methyl fatty acyl-CoA dehydrogenase activity"/>
    <property type="evidence" value="ECO:0007669"/>
    <property type="project" value="UniProtKB-EC"/>
</dbReference>
<comment type="catalytic activity">
    <reaction evidence="26">
        <text>2-methylpropanoyl-CoA + oxidized [electron-transfer flavoprotein] + H(+) = 2-methylpropenoyl-CoA + reduced [electron-transfer flavoprotein]</text>
        <dbReference type="Rhea" id="RHEA:44180"/>
        <dbReference type="Rhea" id="RHEA-COMP:10685"/>
        <dbReference type="Rhea" id="RHEA-COMP:10686"/>
        <dbReference type="ChEBI" id="CHEBI:15378"/>
        <dbReference type="ChEBI" id="CHEBI:57338"/>
        <dbReference type="ChEBI" id="CHEBI:57692"/>
        <dbReference type="ChEBI" id="CHEBI:58307"/>
        <dbReference type="ChEBI" id="CHEBI:62500"/>
    </reaction>
    <physiologicalReaction direction="left-to-right" evidence="26">
        <dbReference type="Rhea" id="RHEA:44181"/>
    </physiologicalReaction>
</comment>
<evidence type="ECO:0000313" key="31">
    <source>
        <dbReference type="EMBL" id="KAK0402904.1"/>
    </source>
</evidence>
<keyword evidence="29" id="KW-0812">Transmembrane</keyword>
<comment type="similarity">
    <text evidence="4 27">Belongs to the acyl-CoA dehydrogenase family.</text>
</comment>
<keyword evidence="29" id="KW-0472">Membrane</keyword>
<dbReference type="InterPro" id="IPR036638">
    <property type="entry name" value="HLH_DNA-bd_sf"/>
</dbReference>
<evidence type="ECO:0000313" key="32">
    <source>
        <dbReference type="Proteomes" id="UP001175271"/>
    </source>
</evidence>
<dbReference type="FunFam" id="1.20.140.10:FF:000002">
    <property type="entry name" value="Acyl-CoA dehydrogenase short/branched chain"/>
    <property type="match status" value="1"/>
</dbReference>
<dbReference type="SUPFAM" id="SSF47459">
    <property type="entry name" value="HLH, helix-loop-helix DNA-binding domain"/>
    <property type="match status" value="1"/>
</dbReference>
<evidence type="ECO:0000256" key="25">
    <source>
        <dbReference type="ARBA" id="ARBA00049552"/>
    </source>
</evidence>
<dbReference type="FunFam" id="1.10.540.10:FF:000012">
    <property type="entry name" value="Acyl-CoA dehydrogenase short/branched chain"/>
    <property type="match status" value="1"/>
</dbReference>
<accession>A0AA39LMX2</accession>
<comment type="catalytic activity">
    <reaction evidence="20">
        <text>2-methylbutanoyl-CoA + oxidized [electron-transfer flavoprotein] + H(+) = (2E)-2-methylbut-2-enoyl-CoA + reduced [electron-transfer flavoprotein]</text>
        <dbReference type="Rhea" id="RHEA:43780"/>
        <dbReference type="Rhea" id="RHEA-COMP:10685"/>
        <dbReference type="Rhea" id="RHEA-COMP:10686"/>
        <dbReference type="ChEBI" id="CHEBI:15378"/>
        <dbReference type="ChEBI" id="CHEBI:57336"/>
        <dbReference type="ChEBI" id="CHEBI:57337"/>
        <dbReference type="ChEBI" id="CHEBI:57692"/>
        <dbReference type="ChEBI" id="CHEBI:58307"/>
        <dbReference type="EC" id="1.3.8.5"/>
    </reaction>
    <physiologicalReaction direction="left-to-right" evidence="20">
        <dbReference type="Rhea" id="RHEA:43781"/>
    </physiologicalReaction>
</comment>
<evidence type="ECO:0000256" key="29">
    <source>
        <dbReference type="SAM" id="Phobius"/>
    </source>
</evidence>
<reference evidence="31" key="1">
    <citation type="submission" date="2023-06" db="EMBL/GenBank/DDBJ databases">
        <title>Genomic analysis of the entomopathogenic nematode Steinernema hermaphroditum.</title>
        <authorList>
            <person name="Schwarz E.M."/>
            <person name="Heppert J.K."/>
            <person name="Baniya A."/>
            <person name="Schwartz H.T."/>
            <person name="Tan C.-H."/>
            <person name="Antoshechkin I."/>
            <person name="Sternberg P.W."/>
            <person name="Goodrich-Blair H."/>
            <person name="Dillman A.R."/>
        </authorList>
    </citation>
    <scope>NUCLEOTIDE SEQUENCE</scope>
    <source>
        <strain evidence="31">PS9179</strain>
        <tissue evidence="31">Whole animal</tissue>
    </source>
</reference>
<dbReference type="PANTHER" id="PTHR43884:SF1">
    <property type="entry name" value="SHORT_BRANCHED CHAIN SPECIFIC ACYL-COA DEHYDROGENASE, MITOCHONDRIAL"/>
    <property type="match status" value="1"/>
</dbReference>
<evidence type="ECO:0000256" key="4">
    <source>
        <dbReference type="ARBA" id="ARBA00009347"/>
    </source>
</evidence>
<comment type="cofactor">
    <cofactor evidence="1 27">
        <name>FAD</name>
        <dbReference type="ChEBI" id="CHEBI:57692"/>
    </cofactor>
</comment>
<evidence type="ECO:0000256" key="7">
    <source>
        <dbReference type="ARBA" id="ARBA00022630"/>
    </source>
</evidence>
<evidence type="ECO:0000256" key="1">
    <source>
        <dbReference type="ARBA" id="ARBA00001974"/>
    </source>
</evidence>
<evidence type="ECO:0000256" key="5">
    <source>
        <dbReference type="ARBA" id="ARBA00011881"/>
    </source>
</evidence>
<feature type="transmembrane region" description="Helical" evidence="29">
    <location>
        <begin position="613"/>
        <end position="637"/>
    </location>
</feature>
<feature type="region of interest" description="Disordered" evidence="28">
    <location>
        <begin position="77"/>
        <end position="98"/>
    </location>
</feature>
<dbReference type="InterPro" id="IPR011598">
    <property type="entry name" value="bHLH_dom"/>
</dbReference>
<dbReference type="InterPro" id="IPR009075">
    <property type="entry name" value="AcylCo_DH/oxidase_C"/>
</dbReference>
<evidence type="ECO:0000256" key="9">
    <source>
        <dbReference type="ARBA" id="ARBA00022832"/>
    </source>
</evidence>
<evidence type="ECO:0000256" key="10">
    <source>
        <dbReference type="ARBA" id="ARBA00022946"/>
    </source>
</evidence>
<dbReference type="Pfam" id="PF02771">
    <property type="entry name" value="Acyl-CoA_dh_N"/>
    <property type="match status" value="1"/>
</dbReference>
<evidence type="ECO:0000256" key="19">
    <source>
        <dbReference type="ARBA" id="ARBA00042821"/>
    </source>
</evidence>
<dbReference type="PROSITE" id="PS00073">
    <property type="entry name" value="ACYL_COA_DH_2"/>
    <property type="match status" value="1"/>
</dbReference>
<evidence type="ECO:0000256" key="14">
    <source>
        <dbReference type="ARBA" id="ARBA00023128"/>
    </source>
</evidence>
<dbReference type="InterPro" id="IPR046373">
    <property type="entry name" value="Acyl-CoA_Oxase/DH_mid-dom_sf"/>
</dbReference>
<comment type="pathway">
    <text evidence="15">Amino-acid degradation; L-isoleucine degradation.</text>
</comment>
<evidence type="ECO:0000256" key="16">
    <source>
        <dbReference type="ARBA" id="ARBA00039036"/>
    </source>
</evidence>
<dbReference type="InterPro" id="IPR006091">
    <property type="entry name" value="Acyl-CoA_Oxase/DH_mid-dom"/>
</dbReference>
<dbReference type="FunFam" id="2.40.110.10:FF:000001">
    <property type="entry name" value="Acyl-CoA dehydrogenase, mitochondrial"/>
    <property type="match status" value="1"/>
</dbReference>
<keyword evidence="7 27" id="KW-0285">Flavoprotein</keyword>
<evidence type="ECO:0000256" key="15">
    <source>
        <dbReference type="ARBA" id="ARBA00037895"/>
    </source>
</evidence>
<dbReference type="InterPro" id="IPR037069">
    <property type="entry name" value="AcylCoA_DH/ox_N_sf"/>
</dbReference>
<evidence type="ECO:0000256" key="12">
    <source>
        <dbReference type="ARBA" id="ARBA00023002"/>
    </source>
</evidence>
<evidence type="ECO:0000256" key="24">
    <source>
        <dbReference type="ARBA" id="ARBA00049192"/>
    </source>
</evidence>
<comment type="catalytic activity">
    <reaction evidence="24">
        <text>hexanoyl-CoA + oxidized [electron-transfer flavoprotein] + H(+) = (2E)-hexenoyl-CoA + reduced [electron-transfer flavoprotein]</text>
        <dbReference type="Rhea" id="RHEA:43464"/>
        <dbReference type="Rhea" id="RHEA-COMP:10685"/>
        <dbReference type="Rhea" id="RHEA-COMP:10686"/>
        <dbReference type="ChEBI" id="CHEBI:15378"/>
        <dbReference type="ChEBI" id="CHEBI:57692"/>
        <dbReference type="ChEBI" id="CHEBI:58307"/>
        <dbReference type="ChEBI" id="CHEBI:62077"/>
        <dbReference type="ChEBI" id="CHEBI:62620"/>
    </reaction>
    <physiologicalReaction direction="left-to-right" evidence="24">
        <dbReference type="Rhea" id="RHEA:43465"/>
    </physiologicalReaction>
</comment>
<keyword evidence="8 27" id="KW-0274">FAD</keyword>
<dbReference type="GO" id="GO:0005759">
    <property type="term" value="C:mitochondrial matrix"/>
    <property type="evidence" value="ECO:0007669"/>
    <property type="project" value="UniProtKB-SubCell"/>
</dbReference>
<sequence length="679" mass="75379">MAKETARISKKEKESQRRRGIAEKIAVLRRVLEDDDGASREHVEVLGVLEDALRLFRRKVAFAKGIAEEKLAFGASREDRSSSKRMQNRRSEKEHKRRSRMNQLYLAFQRICEVFEGAKMDKSDKLSILQKSVDCLQTIRRVSTPSSLLPSPPLAFPFPLACPFPMLSKQFSFTTASALKQSSRLLSAGGAVQPRADGAAPPPLQQLSEQEIALRDTVKRFSHDVVKPLVREMDANSTFHESIIQGAFDNGLMGVEVPTKYDGPEASFFDVVLIVEELAKIDPSVSVFVDVQNTLVAPLIMQYGTEEQKQKYLTHICKDWVGGFCLSEASSGSDAFALKTVAKPDDDDFLISGSKLWITNAGHAKFFLVMANVDPSKGYRGITCFLVDRDTPGVSLGKKEDKLGIRASSTCPVHFDNVRVPKSAILGELGKGYKMAIECLNAGRIGIGAQMIGLAQGCFDATIPYLQERKQFNSRLIDFQGMQHQIADIACELEAARMLVYNGARMKEAGIPYVKEAAIAKLYASNVATKTTSKCIEWMGGVGFTKELPIEKFYRDCKIGTIYEGTSNIQLNTIAKLVDAEYHSVLRVEDIRFDSFAIHLLGESVVEMRHSPFMVLVQSLLVLLLIVFTVCAVVHLYRDRADRLRRGEKLQPLMINDVLLCGNAEAAPPKSECMYSASH</sequence>
<dbReference type="SUPFAM" id="SSF47203">
    <property type="entry name" value="Acyl-CoA dehydrogenase C-terminal domain-like"/>
    <property type="match status" value="1"/>
</dbReference>
<evidence type="ECO:0000256" key="13">
    <source>
        <dbReference type="ARBA" id="ARBA00023098"/>
    </source>
</evidence>
<evidence type="ECO:0000256" key="20">
    <source>
        <dbReference type="ARBA" id="ARBA00048235"/>
    </source>
</evidence>
<keyword evidence="6" id="KW-0597">Phosphoprotein</keyword>
<evidence type="ECO:0000256" key="27">
    <source>
        <dbReference type="RuleBase" id="RU362125"/>
    </source>
</evidence>
<evidence type="ECO:0000256" key="2">
    <source>
        <dbReference type="ARBA" id="ARBA00004305"/>
    </source>
</evidence>
<dbReference type="Proteomes" id="UP001175271">
    <property type="component" value="Unassembled WGS sequence"/>
</dbReference>
<evidence type="ECO:0000256" key="8">
    <source>
        <dbReference type="ARBA" id="ARBA00022827"/>
    </source>
</evidence>
<evidence type="ECO:0000256" key="11">
    <source>
        <dbReference type="ARBA" id="ARBA00022990"/>
    </source>
</evidence>
<dbReference type="Gene3D" id="4.10.280.10">
    <property type="entry name" value="Helix-loop-helix DNA-binding domain"/>
    <property type="match status" value="1"/>
</dbReference>
<name>A0AA39LMX2_9BILA</name>
<gene>
    <name evidence="31" type="ORF">QR680_016605</name>
</gene>
<dbReference type="InterPro" id="IPR013786">
    <property type="entry name" value="AcylCoA_DH/ox_N"/>
</dbReference>
<dbReference type="PROSITE" id="PS00072">
    <property type="entry name" value="ACYL_COA_DH_1"/>
    <property type="match status" value="1"/>
</dbReference>
<comment type="subcellular location">
    <subcellularLocation>
        <location evidence="2">Mitochondrion matrix</location>
    </subcellularLocation>
</comment>
<dbReference type="InterPro" id="IPR036250">
    <property type="entry name" value="AcylCo_DH-like_C"/>
</dbReference>
<keyword evidence="9" id="KW-0276">Fatty acid metabolism</keyword>
<dbReference type="Gene3D" id="1.20.140.10">
    <property type="entry name" value="Butyryl-CoA Dehydrogenase, subunit A, domain 3"/>
    <property type="match status" value="1"/>
</dbReference>
<dbReference type="Gene3D" id="2.40.110.10">
    <property type="entry name" value="Butyryl-CoA Dehydrogenase, subunit A, domain 2"/>
    <property type="match status" value="1"/>
</dbReference>
<comment type="catalytic activity">
    <reaction evidence="21">
        <text>valproyl-CoA + oxidized [electron-transfer flavoprotein] + H(+) = (2E)-2-propylpent-2-enoyl-CoA + reduced [electron-transfer flavoprotein]</text>
        <dbReference type="Rhea" id="RHEA:65344"/>
        <dbReference type="Rhea" id="RHEA-COMP:10685"/>
        <dbReference type="Rhea" id="RHEA-COMP:10686"/>
        <dbReference type="ChEBI" id="CHEBI:15378"/>
        <dbReference type="ChEBI" id="CHEBI:57692"/>
        <dbReference type="ChEBI" id="CHEBI:58307"/>
        <dbReference type="ChEBI" id="CHEBI:156457"/>
        <dbReference type="ChEBI" id="CHEBI:156458"/>
    </reaction>
    <physiologicalReaction direction="left-to-right" evidence="21">
        <dbReference type="Rhea" id="RHEA:65345"/>
    </physiologicalReaction>
</comment>
<dbReference type="GO" id="GO:0046983">
    <property type="term" value="F:protein dimerization activity"/>
    <property type="evidence" value="ECO:0007669"/>
    <property type="project" value="InterPro"/>
</dbReference>
<dbReference type="AlphaFoldDB" id="A0AA39LMX2"/>
<keyword evidence="12 27" id="KW-0560">Oxidoreductase</keyword>
<dbReference type="Pfam" id="PF00441">
    <property type="entry name" value="Acyl-CoA_dh_1"/>
    <property type="match status" value="1"/>
</dbReference>
<dbReference type="GO" id="GO:0046395">
    <property type="term" value="P:carboxylic acid catabolic process"/>
    <property type="evidence" value="ECO:0007669"/>
    <property type="project" value="UniProtKB-ARBA"/>
</dbReference>
<comment type="subunit">
    <text evidence="5">Homotetramer.</text>
</comment>
<evidence type="ECO:0000256" key="28">
    <source>
        <dbReference type="SAM" id="MobiDB-lite"/>
    </source>
</evidence>
<dbReference type="GO" id="GO:0006631">
    <property type="term" value="P:fatty acid metabolic process"/>
    <property type="evidence" value="ECO:0007669"/>
    <property type="project" value="UniProtKB-KW"/>
</dbReference>
<comment type="pathway">
    <text evidence="3">Lipid metabolism; mitochondrial fatty acid beta-oxidation.</text>
</comment>
<dbReference type="PROSITE" id="PS50888">
    <property type="entry name" value="BHLH"/>
    <property type="match status" value="1"/>
</dbReference>
<dbReference type="EMBL" id="JAUCMV010000004">
    <property type="protein sequence ID" value="KAK0402904.1"/>
    <property type="molecule type" value="Genomic_DNA"/>
</dbReference>
<evidence type="ECO:0000256" key="22">
    <source>
        <dbReference type="ARBA" id="ARBA00048592"/>
    </source>
</evidence>
<evidence type="ECO:0000256" key="21">
    <source>
        <dbReference type="ARBA" id="ARBA00048307"/>
    </source>
</evidence>
<organism evidence="31 32">
    <name type="scientific">Steinernema hermaphroditum</name>
    <dbReference type="NCBI Taxonomy" id="289476"/>
    <lineage>
        <taxon>Eukaryota</taxon>
        <taxon>Metazoa</taxon>
        <taxon>Ecdysozoa</taxon>
        <taxon>Nematoda</taxon>
        <taxon>Chromadorea</taxon>
        <taxon>Rhabditida</taxon>
        <taxon>Tylenchina</taxon>
        <taxon>Panagrolaimomorpha</taxon>
        <taxon>Strongyloidoidea</taxon>
        <taxon>Steinernematidae</taxon>
        <taxon>Steinernema</taxon>
    </lineage>
</organism>
<comment type="catalytic activity">
    <reaction evidence="25">
        <text>(2S)-2-methylbutanoyl-CoA + oxidized [electron-transfer flavoprotein] + H(+) = (2E)-2-methylbut-2-enoyl-CoA + reduced [electron-transfer flavoprotein]</text>
        <dbReference type="Rhea" id="RHEA:48256"/>
        <dbReference type="Rhea" id="RHEA-COMP:10685"/>
        <dbReference type="Rhea" id="RHEA-COMP:10686"/>
        <dbReference type="ChEBI" id="CHEBI:15378"/>
        <dbReference type="ChEBI" id="CHEBI:57337"/>
        <dbReference type="ChEBI" id="CHEBI:57692"/>
        <dbReference type="ChEBI" id="CHEBI:58307"/>
        <dbReference type="ChEBI" id="CHEBI:88166"/>
    </reaction>
    <physiologicalReaction direction="left-to-right" evidence="25">
        <dbReference type="Rhea" id="RHEA:48257"/>
    </physiologicalReaction>
</comment>
<keyword evidence="29" id="KW-1133">Transmembrane helix</keyword>
<protein>
    <recommendedName>
        <fullName evidence="17">Short/branched chain specific acyl-CoA dehydrogenase, mitochondrial</fullName>
        <ecNumber evidence="16">1.3.8.5</ecNumber>
    </recommendedName>
    <alternativeName>
        <fullName evidence="19">2-methyl branched chain acyl-CoA dehydrogenase</fullName>
    </alternativeName>
    <alternativeName>
        <fullName evidence="18">2-methylbutyryl-coenzyme A dehydrogenase</fullName>
    </alternativeName>
</protein>